<dbReference type="Proteomes" id="UP000290407">
    <property type="component" value="Unassembled WGS sequence"/>
</dbReference>
<name>A0A4Q2UNT3_9BACT</name>
<sequence length="77" mass="8570">MVVFIPFIFQVGFRKGPADAVVLIKQVEDRPLQLAVLTLEQPLGKAGVSERIRLVEPARQTGVSLVIDIRPHHQSFP</sequence>
<dbReference type="RefSeq" id="WP_129601551.1">
    <property type="nucleotide sequence ID" value="NZ_SBLB01000002.1"/>
</dbReference>
<comment type="caution">
    <text evidence="1">The sequence shown here is derived from an EMBL/GenBank/DDBJ whole genome shotgun (WGS) entry which is preliminary data.</text>
</comment>
<evidence type="ECO:0000313" key="2">
    <source>
        <dbReference type="Proteomes" id="UP000290407"/>
    </source>
</evidence>
<keyword evidence="2" id="KW-1185">Reference proteome</keyword>
<accession>A0A4Q2UNT3</accession>
<dbReference type="AlphaFoldDB" id="A0A4Q2UNT3"/>
<reference evidence="1 2" key="1">
    <citation type="submission" date="2019-01" db="EMBL/GenBank/DDBJ databases">
        <title>Spirosoma flava sp. nov., a propanil-degrading bacterium isolated from herbicide-contaminated soil.</title>
        <authorList>
            <person name="Zhang L."/>
            <person name="Jiang J.-D."/>
        </authorList>
    </citation>
    <scope>NUCLEOTIDE SEQUENCE [LARGE SCALE GENOMIC DNA]</scope>
    <source>
        <strain evidence="1 2">TY50</strain>
    </source>
</reference>
<proteinExistence type="predicted"/>
<evidence type="ECO:0000313" key="1">
    <source>
        <dbReference type="EMBL" id="RYC70502.1"/>
    </source>
</evidence>
<protein>
    <submittedName>
        <fullName evidence="1">Uncharacterized protein</fullName>
    </submittedName>
</protein>
<organism evidence="1 2">
    <name type="scientific">Spirosoma sordidisoli</name>
    <dbReference type="NCBI Taxonomy" id="2502893"/>
    <lineage>
        <taxon>Bacteria</taxon>
        <taxon>Pseudomonadati</taxon>
        <taxon>Bacteroidota</taxon>
        <taxon>Cytophagia</taxon>
        <taxon>Cytophagales</taxon>
        <taxon>Cytophagaceae</taxon>
        <taxon>Spirosoma</taxon>
    </lineage>
</organism>
<gene>
    <name evidence="1" type="ORF">EQG79_11685</name>
</gene>
<dbReference type="EMBL" id="SBLB01000002">
    <property type="protein sequence ID" value="RYC70502.1"/>
    <property type="molecule type" value="Genomic_DNA"/>
</dbReference>